<feature type="signal peptide" evidence="3">
    <location>
        <begin position="1"/>
        <end position="16"/>
    </location>
</feature>
<proteinExistence type="predicted"/>
<feature type="region of interest" description="Disordered" evidence="1">
    <location>
        <begin position="173"/>
        <end position="210"/>
    </location>
</feature>
<sequence>MRGFLFFAMLLAVIYADDANTFDCMTCDRRVRQACLDMEPGNRMCKEQQMQDGHFARCVGGPRFGGKHCNETTQCGWKTAYADKDGNCICTGDDADCILRCPKGLGGPKCNMKCEESGNDCLGYCSLMQSWNVSAVPSITCDLDKFPCKNPKHAFFFYDELCTKRCPIVELGPNDTMPTDEPLNSSNRSTTPAPSSKLPPRDNKPSLQGERTKLGKIILPKCNRTWSLAVSPPSFCTPVMQCEGNQTSTNTTECFSCHEGCLSGDEDFTCCKDVQNEPLEATDPPEEPDNYWVIAASILGLILLTLVLVSMVAWWAVTKDVKKQRKRGKAKILDAGEDEDDTYDGPKSGSSQRPSGSRGGRKKSSKSNSSRREVNNNKSSSRTKMSPRDAGNQESHDQRVLYHPTGACLHCAAPAQLKTS</sequence>
<name>A0AA36DI72_9BILA</name>
<evidence type="ECO:0000256" key="2">
    <source>
        <dbReference type="SAM" id="Phobius"/>
    </source>
</evidence>
<evidence type="ECO:0000256" key="3">
    <source>
        <dbReference type="SAM" id="SignalP"/>
    </source>
</evidence>
<evidence type="ECO:0000313" key="5">
    <source>
        <dbReference type="Proteomes" id="UP001177023"/>
    </source>
</evidence>
<keyword evidence="5" id="KW-1185">Reference proteome</keyword>
<protein>
    <submittedName>
        <fullName evidence="4">Uncharacterized protein</fullName>
    </submittedName>
</protein>
<feature type="compositionally biased region" description="Polar residues" evidence="1">
    <location>
        <begin position="182"/>
        <end position="194"/>
    </location>
</feature>
<evidence type="ECO:0000313" key="4">
    <source>
        <dbReference type="EMBL" id="CAJ0586840.1"/>
    </source>
</evidence>
<keyword evidence="3" id="KW-0732">Signal</keyword>
<accession>A0AA36DI72</accession>
<dbReference type="Proteomes" id="UP001177023">
    <property type="component" value="Unassembled WGS sequence"/>
</dbReference>
<keyword evidence="2" id="KW-1133">Transmembrane helix</keyword>
<dbReference type="EMBL" id="CATQJA010002709">
    <property type="protein sequence ID" value="CAJ0586840.1"/>
    <property type="molecule type" value="Genomic_DNA"/>
</dbReference>
<feature type="chain" id="PRO_5041350356" evidence="3">
    <location>
        <begin position="17"/>
        <end position="420"/>
    </location>
</feature>
<reference evidence="4" key="1">
    <citation type="submission" date="2023-06" db="EMBL/GenBank/DDBJ databases">
        <authorList>
            <person name="Delattre M."/>
        </authorList>
    </citation>
    <scope>NUCLEOTIDE SEQUENCE</scope>
    <source>
        <strain evidence="4">AF72</strain>
    </source>
</reference>
<comment type="caution">
    <text evidence="4">The sequence shown here is derived from an EMBL/GenBank/DDBJ whole genome shotgun (WGS) entry which is preliminary data.</text>
</comment>
<feature type="non-terminal residue" evidence="4">
    <location>
        <position position="420"/>
    </location>
</feature>
<evidence type="ECO:0000256" key="1">
    <source>
        <dbReference type="SAM" id="MobiDB-lite"/>
    </source>
</evidence>
<keyword evidence="2" id="KW-0812">Transmembrane</keyword>
<feature type="region of interest" description="Disordered" evidence="1">
    <location>
        <begin position="326"/>
        <end position="401"/>
    </location>
</feature>
<dbReference type="AlphaFoldDB" id="A0AA36DI72"/>
<feature type="transmembrane region" description="Helical" evidence="2">
    <location>
        <begin position="291"/>
        <end position="317"/>
    </location>
</feature>
<gene>
    <name evidence="4" type="ORF">MSPICULIGERA_LOCUS24822</name>
</gene>
<keyword evidence="2" id="KW-0472">Membrane</keyword>
<organism evidence="4 5">
    <name type="scientific">Mesorhabditis spiculigera</name>
    <dbReference type="NCBI Taxonomy" id="96644"/>
    <lineage>
        <taxon>Eukaryota</taxon>
        <taxon>Metazoa</taxon>
        <taxon>Ecdysozoa</taxon>
        <taxon>Nematoda</taxon>
        <taxon>Chromadorea</taxon>
        <taxon>Rhabditida</taxon>
        <taxon>Rhabditina</taxon>
        <taxon>Rhabditomorpha</taxon>
        <taxon>Rhabditoidea</taxon>
        <taxon>Rhabditidae</taxon>
        <taxon>Mesorhabditinae</taxon>
        <taxon>Mesorhabditis</taxon>
    </lineage>
</organism>